<organism evidence="4 5">
    <name type="scientific">Tegillarca granosa</name>
    <name type="common">Malaysian cockle</name>
    <name type="synonym">Anadara granosa</name>
    <dbReference type="NCBI Taxonomy" id="220873"/>
    <lineage>
        <taxon>Eukaryota</taxon>
        <taxon>Metazoa</taxon>
        <taxon>Spiralia</taxon>
        <taxon>Lophotrochozoa</taxon>
        <taxon>Mollusca</taxon>
        <taxon>Bivalvia</taxon>
        <taxon>Autobranchia</taxon>
        <taxon>Pteriomorphia</taxon>
        <taxon>Arcoida</taxon>
        <taxon>Arcoidea</taxon>
        <taxon>Arcidae</taxon>
        <taxon>Tegillarca</taxon>
    </lineage>
</organism>
<feature type="domain" description="Chitin-binding type-2" evidence="3">
    <location>
        <begin position="478"/>
        <end position="538"/>
    </location>
</feature>
<keyword evidence="5" id="KW-1185">Reference proteome</keyword>
<evidence type="ECO:0000313" key="4">
    <source>
        <dbReference type="EMBL" id="KAJ8300859.1"/>
    </source>
</evidence>
<evidence type="ECO:0000256" key="1">
    <source>
        <dbReference type="SAM" id="SignalP"/>
    </source>
</evidence>
<accession>A0ABQ9E627</accession>
<feature type="signal peptide" evidence="1">
    <location>
        <begin position="1"/>
        <end position="17"/>
    </location>
</feature>
<dbReference type="Gene3D" id="2.170.140.10">
    <property type="entry name" value="Chitin binding domain"/>
    <property type="match status" value="1"/>
</dbReference>
<dbReference type="Pfam" id="PF01607">
    <property type="entry name" value="CBM_14"/>
    <property type="match status" value="1"/>
</dbReference>
<evidence type="ECO:0000259" key="2">
    <source>
        <dbReference type="PROSITE" id="PS50234"/>
    </source>
</evidence>
<dbReference type="SMART" id="SM00327">
    <property type="entry name" value="VWA"/>
    <property type="match status" value="1"/>
</dbReference>
<dbReference type="PANTHER" id="PTHR24020:SF20">
    <property type="entry name" value="PH DOMAIN-CONTAINING PROTEIN"/>
    <property type="match status" value="1"/>
</dbReference>
<dbReference type="PRINTS" id="PR00453">
    <property type="entry name" value="VWFADOMAIN"/>
</dbReference>
<dbReference type="Pfam" id="PF00092">
    <property type="entry name" value="VWA"/>
    <property type="match status" value="1"/>
</dbReference>
<sequence>MAIFYFLVLVSFSAVLAVDQTKQPGAVGPEVVEAVVNLIRESCLFADDKRFLRRLAYVETRDGTAPNTYRLGYDGGIWQVDQDKFLEVQQNAQAMSTQYSIIRNKFGIDWTMVKWSDLRKPLYSGIAAALYTILKGGVGWRIEGQAQFWQNNYHSYGGNNFTNLANILDLGCHGSDQIDLVFVVDSSNSLSLDDFLRAKFFMQDVVKDFKIAPDKTRVAVITYDSHVRTEFYLNSHTTNNGVNNAINNMIFNGGSTKTAEALDQALRNVFTSAHGSRSKAVKVLIVITDGESDDRLNTMHAADRLHDAGIVVFSIGVGTQVNQNELHSIASNPGCTHVFTVSAYEEIKAIKEEVQKSTCIAPLYIEVNKTYSCQIGKCPPLAVLTPTGGVSVESNVTCGHVNVYTAFSNPYPNQAFYEVVKDTSTGKTSIIFRNTSVPQTLYLNLIDALKSTNGSSGCTIYVTPYIGDKTDHKKWNFQNPCTPENIKAGKTKFEYPYDKTKYILCDNRGKEYVVQCPQGESYYQSCQQCVGADTPCVDNKTPLPNGVYDPCSVSNILAMKFFFPYTGDAHHFIHCDVWGKAWLMVCPAGEEWDQQRLTCTVPSAISNPCHNIGPSGPFYFEYPCDPHKYIQCDVWHESFIRTCQSNWVFYPAAGSCVPRTQYNPTTPPPGTPCDASYGSAATVAGVTPIVYSGSTGSSAGYVYCATETVGCVPFSLPCTTENMQGGKTLFPVFGDKHHYIQCDPVSGYQYLRMCTNGGRDFFDPITQTCTDGPIAVDTSIGR</sequence>
<dbReference type="PROSITE" id="PS50940">
    <property type="entry name" value="CHIT_BIND_II"/>
    <property type="match status" value="2"/>
</dbReference>
<dbReference type="SUPFAM" id="SSF53300">
    <property type="entry name" value="vWA-like"/>
    <property type="match status" value="1"/>
</dbReference>
<dbReference type="Gene3D" id="3.40.50.410">
    <property type="entry name" value="von Willebrand factor, type A domain"/>
    <property type="match status" value="1"/>
</dbReference>
<gene>
    <name evidence="4" type="ORF">KUTeg_022378</name>
</gene>
<feature type="chain" id="PRO_5047362570" evidence="1">
    <location>
        <begin position="18"/>
        <end position="782"/>
    </location>
</feature>
<reference evidence="4 5" key="1">
    <citation type="submission" date="2022-12" db="EMBL/GenBank/DDBJ databases">
        <title>Chromosome-level genome of Tegillarca granosa.</title>
        <authorList>
            <person name="Kim J."/>
        </authorList>
    </citation>
    <scope>NUCLEOTIDE SEQUENCE [LARGE SCALE GENOMIC DNA]</scope>
    <source>
        <strain evidence="4">Teg-2019</strain>
        <tissue evidence="4">Adductor muscle</tissue>
    </source>
</reference>
<proteinExistence type="predicted"/>
<keyword evidence="1" id="KW-0732">Signal</keyword>
<evidence type="ECO:0000259" key="3">
    <source>
        <dbReference type="PROSITE" id="PS50940"/>
    </source>
</evidence>
<dbReference type="InterPro" id="IPR002035">
    <property type="entry name" value="VWF_A"/>
</dbReference>
<name>A0ABQ9E627_TEGGR</name>
<dbReference type="SMART" id="SM00494">
    <property type="entry name" value="ChtBD2"/>
    <property type="match status" value="2"/>
</dbReference>
<dbReference type="InterPro" id="IPR036465">
    <property type="entry name" value="vWFA_dom_sf"/>
</dbReference>
<dbReference type="PANTHER" id="PTHR24020">
    <property type="entry name" value="COLLAGEN ALPHA"/>
    <property type="match status" value="1"/>
</dbReference>
<dbReference type="InterPro" id="IPR036508">
    <property type="entry name" value="Chitin-bd_dom_sf"/>
</dbReference>
<comment type="caution">
    <text evidence="4">The sequence shown here is derived from an EMBL/GenBank/DDBJ whole genome shotgun (WGS) entry which is preliminary data.</text>
</comment>
<dbReference type="PROSITE" id="PS50234">
    <property type="entry name" value="VWFA"/>
    <property type="match status" value="1"/>
</dbReference>
<dbReference type="EMBL" id="JARBDR010000919">
    <property type="protein sequence ID" value="KAJ8300859.1"/>
    <property type="molecule type" value="Genomic_DNA"/>
</dbReference>
<dbReference type="Proteomes" id="UP001217089">
    <property type="component" value="Unassembled WGS sequence"/>
</dbReference>
<dbReference type="InterPro" id="IPR002557">
    <property type="entry name" value="Chitin-bd_dom"/>
</dbReference>
<evidence type="ECO:0000313" key="5">
    <source>
        <dbReference type="Proteomes" id="UP001217089"/>
    </source>
</evidence>
<dbReference type="CDD" id="cd01450">
    <property type="entry name" value="vWFA_subfamily_ECM"/>
    <property type="match status" value="1"/>
</dbReference>
<feature type="domain" description="VWFA" evidence="2">
    <location>
        <begin position="179"/>
        <end position="354"/>
    </location>
</feature>
<dbReference type="InterPro" id="IPR050525">
    <property type="entry name" value="ECM_Assembly_Org"/>
</dbReference>
<dbReference type="SUPFAM" id="SSF57625">
    <property type="entry name" value="Invertebrate chitin-binding proteins"/>
    <property type="match status" value="2"/>
</dbReference>
<feature type="domain" description="Chitin-binding type-2" evidence="3">
    <location>
        <begin position="548"/>
        <end position="611"/>
    </location>
</feature>
<protein>
    <submittedName>
        <fullName evidence="4">Uncharacterized protein</fullName>
    </submittedName>
</protein>